<name>A0AAN9ILJ6_CROPI</name>
<gene>
    <name evidence="2" type="ORF">RIF29_08585</name>
</gene>
<evidence type="ECO:0000313" key="2">
    <source>
        <dbReference type="EMBL" id="KAK7280976.1"/>
    </source>
</evidence>
<sequence length="185" mass="20460">MNHMQWSELALAGGGCKDHPNDNKLPGVCSFCLRDKLSQLYNHNNNNNNNNNLVDSLSSSTSSPASPQAQQQQQQQQQPYSPAPNDASPYHATPAYHRRLHRNASHATNSVSCMINFNYELNLKKSKSLAFASRNRIIRGGDSVSSGGRTGRKKDGFWSKVIKLTKKDSKEASSMNSRIGREGRA</sequence>
<keyword evidence="3" id="KW-1185">Reference proteome</keyword>
<dbReference type="PANTHER" id="PTHR34046:SF10">
    <property type="entry name" value="DUF740 FAMILY PROTEIN"/>
    <property type="match status" value="1"/>
</dbReference>
<dbReference type="EMBL" id="JAYWIO010000002">
    <property type="protein sequence ID" value="KAK7280976.1"/>
    <property type="molecule type" value="Genomic_DNA"/>
</dbReference>
<protein>
    <submittedName>
        <fullName evidence="2">Uncharacterized protein</fullName>
    </submittedName>
</protein>
<feature type="compositionally biased region" description="Low complexity" evidence="1">
    <location>
        <begin position="43"/>
        <end position="85"/>
    </location>
</feature>
<accession>A0AAN9ILJ6</accession>
<dbReference type="AlphaFoldDB" id="A0AAN9ILJ6"/>
<evidence type="ECO:0000313" key="3">
    <source>
        <dbReference type="Proteomes" id="UP001372338"/>
    </source>
</evidence>
<dbReference type="InterPro" id="IPR008004">
    <property type="entry name" value="OCTOPUS-like"/>
</dbReference>
<dbReference type="Pfam" id="PF05340">
    <property type="entry name" value="DUF740"/>
    <property type="match status" value="1"/>
</dbReference>
<dbReference type="Proteomes" id="UP001372338">
    <property type="component" value="Unassembled WGS sequence"/>
</dbReference>
<organism evidence="2 3">
    <name type="scientific">Crotalaria pallida</name>
    <name type="common">Smooth rattlebox</name>
    <name type="synonym">Crotalaria striata</name>
    <dbReference type="NCBI Taxonomy" id="3830"/>
    <lineage>
        <taxon>Eukaryota</taxon>
        <taxon>Viridiplantae</taxon>
        <taxon>Streptophyta</taxon>
        <taxon>Embryophyta</taxon>
        <taxon>Tracheophyta</taxon>
        <taxon>Spermatophyta</taxon>
        <taxon>Magnoliopsida</taxon>
        <taxon>eudicotyledons</taxon>
        <taxon>Gunneridae</taxon>
        <taxon>Pentapetalae</taxon>
        <taxon>rosids</taxon>
        <taxon>fabids</taxon>
        <taxon>Fabales</taxon>
        <taxon>Fabaceae</taxon>
        <taxon>Papilionoideae</taxon>
        <taxon>50 kb inversion clade</taxon>
        <taxon>genistoids sensu lato</taxon>
        <taxon>core genistoids</taxon>
        <taxon>Crotalarieae</taxon>
        <taxon>Crotalaria</taxon>
    </lineage>
</organism>
<comment type="caution">
    <text evidence="2">The sequence shown here is derived from an EMBL/GenBank/DDBJ whole genome shotgun (WGS) entry which is preliminary data.</text>
</comment>
<proteinExistence type="predicted"/>
<evidence type="ECO:0000256" key="1">
    <source>
        <dbReference type="SAM" id="MobiDB-lite"/>
    </source>
</evidence>
<feature type="region of interest" description="Disordered" evidence="1">
    <location>
        <begin position="43"/>
        <end position="92"/>
    </location>
</feature>
<reference evidence="2 3" key="1">
    <citation type="submission" date="2024-01" db="EMBL/GenBank/DDBJ databases">
        <title>The genomes of 5 underutilized Papilionoideae crops provide insights into root nodulation and disease resistanc.</title>
        <authorList>
            <person name="Yuan L."/>
        </authorList>
    </citation>
    <scope>NUCLEOTIDE SEQUENCE [LARGE SCALE GENOMIC DNA]</scope>
    <source>
        <strain evidence="2">ZHUSHIDOU_FW_LH</strain>
        <tissue evidence="2">Leaf</tissue>
    </source>
</reference>
<dbReference type="PANTHER" id="PTHR34046">
    <property type="entry name" value="OS06G0218800 PROTEIN"/>
    <property type="match status" value="1"/>
</dbReference>